<dbReference type="EMBL" id="CAVLGL010000024">
    <property type="protein sequence ID" value="CAK1580839.1"/>
    <property type="molecule type" value="Genomic_DNA"/>
</dbReference>
<dbReference type="AlphaFoldDB" id="A0AAV1KG54"/>
<comment type="caution">
    <text evidence="2">The sequence shown here is derived from an EMBL/GenBank/DDBJ whole genome shotgun (WGS) entry which is preliminary data.</text>
</comment>
<organism evidence="2 3">
    <name type="scientific">Parnassius mnemosyne</name>
    <name type="common">clouded apollo</name>
    <dbReference type="NCBI Taxonomy" id="213953"/>
    <lineage>
        <taxon>Eukaryota</taxon>
        <taxon>Metazoa</taxon>
        <taxon>Ecdysozoa</taxon>
        <taxon>Arthropoda</taxon>
        <taxon>Hexapoda</taxon>
        <taxon>Insecta</taxon>
        <taxon>Pterygota</taxon>
        <taxon>Neoptera</taxon>
        <taxon>Endopterygota</taxon>
        <taxon>Lepidoptera</taxon>
        <taxon>Glossata</taxon>
        <taxon>Ditrysia</taxon>
        <taxon>Papilionoidea</taxon>
        <taxon>Papilionidae</taxon>
        <taxon>Parnassiinae</taxon>
        <taxon>Parnassini</taxon>
        <taxon>Parnassius</taxon>
        <taxon>Driopa</taxon>
    </lineage>
</organism>
<reference evidence="2 3" key="1">
    <citation type="submission" date="2023-11" db="EMBL/GenBank/DDBJ databases">
        <authorList>
            <person name="Hedman E."/>
            <person name="Englund M."/>
            <person name="Stromberg M."/>
            <person name="Nyberg Akerstrom W."/>
            <person name="Nylinder S."/>
            <person name="Jareborg N."/>
            <person name="Kallberg Y."/>
            <person name="Kronander E."/>
        </authorList>
    </citation>
    <scope>NUCLEOTIDE SEQUENCE [LARGE SCALE GENOMIC DNA]</scope>
</reference>
<accession>A0AAV1KG54</accession>
<dbReference type="InterPro" id="IPR006631">
    <property type="entry name" value="DM4_12"/>
</dbReference>
<proteinExistence type="predicted"/>
<evidence type="ECO:0000313" key="3">
    <source>
        <dbReference type="Proteomes" id="UP001314205"/>
    </source>
</evidence>
<dbReference type="Proteomes" id="UP001314205">
    <property type="component" value="Unassembled WGS sequence"/>
</dbReference>
<keyword evidence="1" id="KW-0732">Signal</keyword>
<protein>
    <submittedName>
        <fullName evidence="2">Uncharacterized protein</fullName>
    </submittedName>
</protein>
<dbReference type="PANTHER" id="PTHR21398:SF1">
    <property type="entry name" value="FI03705P"/>
    <property type="match status" value="1"/>
</dbReference>
<feature type="signal peptide" evidence="1">
    <location>
        <begin position="1"/>
        <end position="18"/>
    </location>
</feature>
<dbReference type="SMART" id="SM00718">
    <property type="entry name" value="DM4_12"/>
    <property type="match status" value="1"/>
</dbReference>
<feature type="chain" id="PRO_5043976457" evidence="1">
    <location>
        <begin position="19"/>
        <end position="266"/>
    </location>
</feature>
<keyword evidence="3" id="KW-1185">Reference proteome</keyword>
<name>A0AAV1KG54_9NEOP</name>
<evidence type="ECO:0000256" key="1">
    <source>
        <dbReference type="SAM" id="SignalP"/>
    </source>
</evidence>
<gene>
    <name evidence="2" type="ORF">PARMNEM_LOCUS2581</name>
</gene>
<dbReference type="PANTHER" id="PTHR21398">
    <property type="entry name" value="AGAP007094-PA"/>
    <property type="match status" value="1"/>
</dbReference>
<dbReference type="Pfam" id="PF07841">
    <property type="entry name" value="DM4_12"/>
    <property type="match status" value="1"/>
</dbReference>
<evidence type="ECO:0000313" key="2">
    <source>
        <dbReference type="EMBL" id="CAK1580839.1"/>
    </source>
</evidence>
<sequence>MNGAIKFIFLFLLGVISATIYENSKVDVEESSKILSRRKRFIVFPDGSSFQLVFCAQNQGYLQVGDVVWFGNTAALAWQLPSDPQSFYLFKDHDKLHEAQRRNGITKTIYFLDENGKVLTKMPYRKRPIINPAFAKRSIDGQIQNKRNLTQAIKQLHDAQLKNDFLESLDKDSITFHREGRKSFYAKFEKFLHGMGWRGRECLLRMLCETGRGKTEQGTFLQEIMRATLTLPQGKKFDTEYYNEYDKAHFSDGDCETLYPQCDKLY</sequence>